<evidence type="ECO:0000313" key="2">
    <source>
        <dbReference type="EMBL" id="JAG23814.1"/>
    </source>
</evidence>
<accession>A0A0A9XV58</accession>
<gene>
    <name evidence="2" type="primary">rny_0</name>
    <name evidence="2" type="ORF">CM83_14257</name>
    <name evidence="4" type="ORF">g.32178</name>
</gene>
<proteinExistence type="predicted"/>
<reference evidence="4" key="4">
    <citation type="journal article" date="2016" name="Gigascience">
        <title>De novo construction of an expanded transcriptome assembly for the western tarnished plant bug, Lygus hesperus.</title>
        <authorList>
            <person name="Tassone E.E."/>
            <person name="Geib S.M."/>
            <person name="Hall B."/>
            <person name="Fabrick J.A."/>
            <person name="Brent C.S."/>
            <person name="Hull J.J."/>
        </authorList>
    </citation>
    <scope>NUCLEOTIDE SEQUENCE</scope>
</reference>
<evidence type="ECO:0000256" key="1">
    <source>
        <dbReference type="SAM" id="SignalP"/>
    </source>
</evidence>
<dbReference type="AlphaFoldDB" id="A0A0A9XV58"/>
<name>A0A0A9XV58_LYGHE</name>
<dbReference type="EMBL" id="GBRD01000128">
    <property type="protein sequence ID" value="JAG65693.1"/>
    <property type="molecule type" value="Transcribed_RNA"/>
</dbReference>
<evidence type="ECO:0000313" key="3">
    <source>
        <dbReference type="EMBL" id="JAG65693.1"/>
    </source>
</evidence>
<dbReference type="EMBL" id="GBHO01019790">
    <property type="protein sequence ID" value="JAG23814.1"/>
    <property type="molecule type" value="Transcribed_RNA"/>
</dbReference>
<protein>
    <submittedName>
        <fullName evidence="2">Ribonuclease Y</fullName>
    </submittedName>
</protein>
<organism evidence="2">
    <name type="scientific">Lygus hesperus</name>
    <name type="common">Western plant bug</name>
    <dbReference type="NCBI Taxonomy" id="30085"/>
    <lineage>
        <taxon>Eukaryota</taxon>
        <taxon>Metazoa</taxon>
        <taxon>Ecdysozoa</taxon>
        <taxon>Arthropoda</taxon>
        <taxon>Hexapoda</taxon>
        <taxon>Insecta</taxon>
        <taxon>Pterygota</taxon>
        <taxon>Neoptera</taxon>
        <taxon>Paraneoptera</taxon>
        <taxon>Hemiptera</taxon>
        <taxon>Heteroptera</taxon>
        <taxon>Panheteroptera</taxon>
        <taxon>Cimicomorpha</taxon>
        <taxon>Miridae</taxon>
        <taxon>Mirini</taxon>
        <taxon>Lygus</taxon>
    </lineage>
</organism>
<feature type="chain" id="PRO_5015033899" evidence="1">
    <location>
        <begin position="22"/>
        <end position="109"/>
    </location>
</feature>
<reference evidence="3" key="3">
    <citation type="submission" date="2014-09" db="EMBL/GenBank/DDBJ databases">
        <authorList>
            <person name="Magalhaes I.L.F."/>
            <person name="Oliveira U."/>
            <person name="Santos F.R."/>
            <person name="Vidigal T.H.D.A."/>
            <person name="Brescovit A.D."/>
            <person name="Santos A.J."/>
        </authorList>
    </citation>
    <scope>NUCLEOTIDE SEQUENCE</scope>
</reference>
<sequence>MGPLSLVRAALLLGLVGICYAEPKKLNEKQIDYFKKHAEEWGAPAVLKVLDGGMEVNDEFSQLTMKYEAAGNQICNLKLLNLKNKSKKHGWNCTYQPPVGSPEDTKEDE</sequence>
<dbReference type="EMBL" id="GDHC01014422">
    <property type="protein sequence ID" value="JAQ04207.1"/>
    <property type="molecule type" value="Transcribed_RNA"/>
</dbReference>
<reference evidence="2" key="1">
    <citation type="journal article" date="2014" name="PLoS ONE">
        <title>Transcriptome-Based Identification of ABC Transporters in the Western Tarnished Plant Bug Lygus hesperus.</title>
        <authorList>
            <person name="Hull J.J."/>
            <person name="Chaney K."/>
            <person name="Geib S.M."/>
            <person name="Fabrick J.A."/>
            <person name="Brent C.S."/>
            <person name="Walsh D."/>
            <person name="Lavine L.C."/>
        </authorList>
    </citation>
    <scope>NUCLEOTIDE SEQUENCE</scope>
</reference>
<keyword evidence="1" id="KW-0732">Signal</keyword>
<feature type="signal peptide" evidence="1">
    <location>
        <begin position="1"/>
        <end position="21"/>
    </location>
</feature>
<reference evidence="2" key="2">
    <citation type="submission" date="2014-07" db="EMBL/GenBank/DDBJ databases">
        <authorList>
            <person name="Hull J."/>
        </authorList>
    </citation>
    <scope>NUCLEOTIDE SEQUENCE</scope>
</reference>
<evidence type="ECO:0000313" key="4">
    <source>
        <dbReference type="EMBL" id="JAQ04207.1"/>
    </source>
</evidence>